<feature type="transmembrane region" description="Helical" evidence="1">
    <location>
        <begin position="20"/>
        <end position="37"/>
    </location>
</feature>
<comment type="caution">
    <text evidence="3">The sequence shown here is derived from an EMBL/GenBank/DDBJ whole genome shotgun (WGS) entry which is preliminary data.</text>
</comment>
<sequence>MSALQPQPRPHSRIHWRTPITMVVLLGVLFGGTWWGWNSLTNSSAEQNCVEQKLPNNRLVPKQVVVNVFNGGAKAGTAQRTAEELRKRGFNVKKVANEPKGNKTDVVAVRGNAADSPEVRLVAGQTSQAAEKIGDKRADHTVDLVVGVKYTRLNLKGIPSIAVPADSTVCLPSVRPSQPIPSGQNPN</sequence>
<evidence type="ECO:0000259" key="2">
    <source>
        <dbReference type="Pfam" id="PF13399"/>
    </source>
</evidence>
<feature type="domain" description="LytR/CpsA/Psr regulator C-terminal" evidence="2">
    <location>
        <begin position="63"/>
        <end position="150"/>
    </location>
</feature>
<organism evidence="3 4">
    <name type="scientific">Kribbella voronezhensis</name>
    <dbReference type="NCBI Taxonomy" id="2512212"/>
    <lineage>
        <taxon>Bacteria</taxon>
        <taxon>Bacillati</taxon>
        <taxon>Actinomycetota</taxon>
        <taxon>Actinomycetes</taxon>
        <taxon>Propionibacteriales</taxon>
        <taxon>Kribbellaceae</taxon>
        <taxon>Kribbella</taxon>
    </lineage>
</organism>
<dbReference type="InterPro" id="IPR027381">
    <property type="entry name" value="LytR/CpsA/Psr_C"/>
</dbReference>
<dbReference type="Pfam" id="PF13399">
    <property type="entry name" value="LytR_C"/>
    <property type="match status" value="1"/>
</dbReference>
<proteinExistence type="predicted"/>
<dbReference type="EMBL" id="SOCE01000001">
    <property type="protein sequence ID" value="TDU89511.1"/>
    <property type="molecule type" value="Genomic_DNA"/>
</dbReference>
<evidence type="ECO:0000313" key="4">
    <source>
        <dbReference type="Proteomes" id="UP000295151"/>
    </source>
</evidence>
<protein>
    <submittedName>
        <fullName evidence="3">LytR cell envelope-related transcriptional attenuator</fullName>
    </submittedName>
</protein>
<name>A0A4R7TBT0_9ACTN</name>
<evidence type="ECO:0000256" key="1">
    <source>
        <dbReference type="SAM" id="Phobius"/>
    </source>
</evidence>
<keyword evidence="1" id="KW-1133">Transmembrane helix</keyword>
<dbReference type="AlphaFoldDB" id="A0A4R7TBT0"/>
<reference evidence="3 4" key="1">
    <citation type="submission" date="2019-03" db="EMBL/GenBank/DDBJ databases">
        <title>Genomic Encyclopedia of Type Strains, Phase III (KMG-III): the genomes of soil and plant-associated and newly described type strains.</title>
        <authorList>
            <person name="Whitman W."/>
        </authorList>
    </citation>
    <scope>NUCLEOTIDE SEQUENCE [LARGE SCALE GENOMIC DNA]</scope>
    <source>
        <strain evidence="3 4">VKM Ac-2575</strain>
    </source>
</reference>
<keyword evidence="1" id="KW-0472">Membrane</keyword>
<keyword evidence="4" id="KW-1185">Reference proteome</keyword>
<dbReference type="RefSeq" id="WP_133979573.1">
    <property type="nucleotide sequence ID" value="NZ_SOCE01000001.1"/>
</dbReference>
<keyword evidence="1" id="KW-0812">Transmembrane</keyword>
<accession>A0A4R7TBT0</accession>
<evidence type="ECO:0000313" key="3">
    <source>
        <dbReference type="EMBL" id="TDU89511.1"/>
    </source>
</evidence>
<dbReference type="Gene3D" id="3.30.70.2390">
    <property type="match status" value="1"/>
</dbReference>
<dbReference type="Proteomes" id="UP000295151">
    <property type="component" value="Unassembled WGS sequence"/>
</dbReference>
<dbReference type="OrthoDB" id="4864198at2"/>
<gene>
    <name evidence="3" type="ORF">EV138_3081</name>
</gene>